<feature type="transmembrane region" description="Helical" evidence="2">
    <location>
        <begin position="20"/>
        <end position="42"/>
    </location>
</feature>
<gene>
    <name evidence="3" type="ORF">SAMN05428963_103186</name>
</gene>
<keyword evidence="2" id="KW-0472">Membrane</keyword>
<protein>
    <submittedName>
        <fullName evidence="3">Uncharacterized protein</fullName>
    </submittedName>
</protein>
<name>A0A1T4NTV2_9HYPH</name>
<dbReference type="EMBL" id="FUXL01000003">
    <property type="protein sequence ID" value="SJZ82671.1"/>
    <property type="molecule type" value="Genomic_DNA"/>
</dbReference>
<dbReference type="Proteomes" id="UP000190135">
    <property type="component" value="Unassembled WGS sequence"/>
</dbReference>
<keyword evidence="4" id="KW-1185">Reference proteome</keyword>
<evidence type="ECO:0000256" key="1">
    <source>
        <dbReference type="SAM" id="MobiDB-lite"/>
    </source>
</evidence>
<keyword evidence="2" id="KW-1133">Transmembrane helix</keyword>
<evidence type="ECO:0000256" key="2">
    <source>
        <dbReference type="SAM" id="Phobius"/>
    </source>
</evidence>
<proteinExistence type="predicted"/>
<evidence type="ECO:0000313" key="3">
    <source>
        <dbReference type="EMBL" id="SJZ82671.1"/>
    </source>
</evidence>
<sequence length="89" mass="8842">MPKLDPENARQGRRGAPILIILIAALSLAAIAFIGLGIYGWILPDAPPPPTAGASPAANASNAPADAAPVTVSPDAGIQQAPAAPEKTN</sequence>
<feature type="region of interest" description="Disordered" evidence="1">
    <location>
        <begin position="49"/>
        <end position="89"/>
    </location>
</feature>
<dbReference type="RefSeq" id="WP_078707298.1">
    <property type="nucleotide sequence ID" value="NZ_FUXL01000003.1"/>
</dbReference>
<feature type="compositionally biased region" description="Low complexity" evidence="1">
    <location>
        <begin position="52"/>
        <end position="69"/>
    </location>
</feature>
<accession>A0A1T4NTV2</accession>
<keyword evidence="2" id="KW-0812">Transmembrane</keyword>
<reference evidence="4" key="1">
    <citation type="submission" date="2017-02" db="EMBL/GenBank/DDBJ databases">
        <authorList>
            <person name="Varghese N."/>
            <person name="Submissions S."/>
        </authorList>
    </citation>
    <scope>NUCLEOTIDE SEQUENCE [LARGE SCALE GENOMIC DNA]</scope>
    <source>
        <strain evidence="4">USBA 369</strain>
    </source>
</reference>
<organism evidence="3 4">
    <name type="scientific">Consotaella salsifontis</name>
    <dbReference type="NCBI Taxonomy" id="1365950"/>
    <lineage>
        <taxon>Bacteria</taxon>
        <taxon>Pseudomonadati</taxon>
        <taxon>Pseudomonadota</taxon>
        <taxon>Alphaproteobacteria</taxon>
        <taxon>Hyphomicrobiales</taxon>
        <taxon>Aurantimonadaceae</taxon>
        <taxon>Consotaella</taxon>
    </lineage>
</organism>
<dbReference type="STRING" id="1365950.SAMN05428963_103186"/>
<evidence type="ECO:0000313" key="4">
    <source>
        <dbReference type="Proteomes" id="UP000190135"/>
    </source>
</evidence>
<dbReference type="AlphaFoldDB" id="A0A1T4NTV2"/>